<name>A0ABS7G701_9BACT</name>
<evidence type="ECO:0000313" key="4">
    <source>
        <dbReference type="Proteomes" id="UP000812961"/>
    </source>
</evidence>
<protein>
    <submittedName>
        <fullName evidence="3">P63C domain-containing protein</fullName>
    </submittedName>
</protein>
<dbReference type="RefSeq" id="WP_220248646.1">
    <property type="nucleotide sequence ID" value="NZ_JAICCF010000001.1"/>
</dbReference>
<organism evidence="3 4">
    <name type="scientific">Chitinophaga rhizophila</name>
    <dbReference type="NCBI Taxonomy" id="2866212"/>
    <lineage>
        <taxon>Bacteria</taxon>
        <taxon>Pseudomonadati</taxon>
        <taxon>Bacteroidota</taxon>
        <taxon>Chitinophagia</taxon>
        <taxon>Chitinophagales</taxon>
        <taxon>Chitinophagaceae</taxon>
        <taxon>Chitinophaga</taxon>
    </lineage>
</organism>
<dbReference type="Pfam" id="PF10546">
    <property type="entry name" value="P63C"/>
    <property type="match status" value="1"/>
</dbReference>
<keyword evidence="4" id="KW-1185">Reference proteome</keyword>
<proteinExistence type="predicted"/>
<sequence>MKEHETDSSKQPELNQDKQPLPRKAADMTKEELEQQRALLTRMLIQAPADKAKADELKREKDLREIELIGGKIISLQQIKDMVTAARQPYEPKFGRGIDFFPEMYRLKGWTDKDPYAFIKPYEVGDEFNQVIYSRFKPDVRPALQALAVPGGVRIDKFFQYLTPEGVVLLELYRDEAIALMKQCTTWYEFRVRYGRAYGVTVPMKMFETYKGV</sequence>
<reference evidence="3 4" key="1">
    <citation type="submission" date="2021-08" db="EMBL/GenBank/DDBJ databases">
        <title>The genome sequence of Chitinophaga sp. B61.</title>
        <authorList>
            <person name="Zhang X."/>
        </authorList>
    </citation>
    <scope>NUCLEOTIDE SEQUENCE [LARGE SCALE GENOMIC DNA]</scope>
    <source>
        <strain evidence="3 4">B61</strain>
    </source>
</reference>
<evidence type="ECO:0000256" key="1">
    <source>
        <dbReference type="SAM" id="MobiDB-lite"/>
    </source>
</evidence>
<evidence type="ECO:0000259" key="2">
    <source>
        <dbReference type="Pfam" id="PF10546"/>
    </source>
</evidence>
<feature type="compositionally biased region" description="Basic and acidic residues" evidence="1">
    <location>
        <begin position="1"/>
        <end position="10"/>
    </location>
</feature>
<dbReference type="Proteomes" id="UP000812961">
    <property type="component" value="Unassembled WGS sequence"/>
</dbReference>
<gene>
    <name evidence="3" type="ORF">K1Y79_03685</name>
</gene>
<accession>A0ABS7G701</accession>
<dbReference type="EMBL" id="JAICCF010000001">
    <property type="protein sequence ID" value="MBW8683425.1"/>
    <property type="molecule type" value="Genomic_DNA"/>
</dbReference>
<comment type="caution">
    <text evidence="3">The sequence shown here is derived from an EMBL/GenBank/DDBJ whole genome shotgun (WGS) entry which is preliminary data.</text>
</comment>
<feature type="domain" description="Bacteriophage Mx8 p63 C-terminal" evidence="2">
    <location>
        <begin position="90"/>
        <end position="165"/>
    </location>
</feature>
<feature type="region of interest" description="Disordered" evidence="1">
    <location>
        <begin position="1"/>
        <end position="32"/>
    </location>
</feature>
<dbReference type="InterPro" id="IPR018874">
    <property type="entry name" value="Phage_Mx8_p63_C"/>
</dbReference>
<evidence type="ECO:0000313" key="3">
    <source>
        <dbReference type="EMBL" id="MBW8683425.1"/>
    </source>
</evidence>